<comment type="caution">
    <text evidence="2">The sequence shown here is derived from an EMBL/GenBank/DDBJ whole genome shotgun (WGS) entry which is preliminary data.</text>
</comment>
<accession>A0A8H7DIZ7</accession>
<name>A0A8H7DIZ7_9AGAR</name>
<dbReference type="AlphaFoldDB" id="A0A8H7DIZ7"/>
<dbReference type="Proteomes" id="UP000623467">
    <property type="component" value="Unassembled WGS sequence"/>
</dbReference>
<proteinExistence type="predicted"/>
<dbReference type="GO" id="GO:0016853">
    <property type="term" value="F:isomerase activity"/>
    <property type="evidence" value="ECO:0007669"/>
    <property type="project" value="UniProtKB-KW"/>
</dbReference>
<dbReference type="OrthoDB" id="9972196at2759"/>
<evidence type="ECO:0000313" key="3">
    <source>
        <dbReference type="Proteomes" id="UP000623467"/>
    </source>
</evidence>
<reference evidence="2" key="1">
    <citation type="submission" date="2020-05" db="EMBL/GenBank/DDBJ databases">
        <title>Mycena genomes resolve the evolution of fungal bioluminescence.</title>
        <authorList>
            <person name="Tsai I.J."/>
        </authorList>
    </citation>
    <scope>NUCLEOTIDE SEQUENCE</scope>
    <source>
        <strain evidence="2">160909Yilan</strain>
    </source>
</reference>
<evidence type="ECO:0000313" key="2">
    <source>
        <dbReference type="EMBL" id="KAF7373076.1"/>
    </source>
</evidence>
<sequence length="233" mass="25910">MLLAWRTPAFHCGSGNGKIIPTVNGGTKFDNSTTVLVMFPPPFNGTSNSHMAYEHGNEVFVPDLAGRRQSLAYWSHGWPRRLHHPRFYSATLGYRPAPRGHPRRHDPPPPRNRQPAHRASYPSLPQRHYHPEFLANATTVPDNLPRRRHLRRRRAPPIAHITRVPAPHLYASIRSIGGTPDPRGTICDPINKPELALVNQMFTSLVEICGMELGIGEVGESNLVAMGAVSGGW</sequence>
<protein>
    <submittedName>
        <fullName evidence="2">Isomerase YbhE</fullName>
    </submittedName>
</protein>
<organism evidence="2 3">
    <name type="scientific">Mycena sanguinolenta</name>
    <dbReference type="NCBI Taxonomy" id="230812"/>
    <lineage>
        <taxon>Eukaryota</taxon>
        <taxon>Fungi</taxon>
        <taxon>Dikarya</taxon>
        <taxon>Basidiomycota</taxon>
        <taxon>Agaricomycotina</taxon>
        <taxon>Agaricomycetes</taxon>
        <taxon>Agaricomycetidae</taxon>
        <taxon>Agaricales</taxon>
        <taxon>Marasmiineae</taxon>
        <taxon>Mycenaceae</taxon>
        <taxon>Mycena</taxon>
    </lineage>
</organism>
<keyword evidence="3" id="KW-1185">Reference proteome</keyword>
<feature type="region of interest" description="Disordered" evidence="1">
    <location>
        <begin position="93"/>
        <end position="124"/>
    </location>
</feature>
<keyword evidence="2" id="KW-0413">Isomerase</keyword>
<dbReference type="EMBL" id="JACAZH010000003">
    <property type="protein sequence ID" value="KAF7373076.1"/>
    <property type="molecule type" value="Genomic_DNA"/>
</dbReference>
<evidence type="ECO:0000256" key="1">
    <source>
        <dbReference type="SAM" id="MobiDB-lite"/>
    </source>
</evidence>
<gene>
    <name evidence="2" type="ORF">MSAN_00515400</name>
</gene>